<reference evidence="1" key="1">
    <citation type="submission" date="2018-05" db="EMBL/GenBank/DDBJ databases">
        <authorList>
            <person name="Lanie J.A."/>
            <person name="Ng W.-L."/>
            <person name="Kazmierczak K.M."/>
            <person name="Andrzejewski T.M."/>
            <person name="Davidsen T.M."/>
            <person name="Wayne K.J."/>
            <person name="Tettelin H."/>
            <person name="Glass J.I."/>
            <person name="Rusch D."/>
            <person name="Podicherti R."/>
            <person name="Tsui H.-C.T."/>
            <person name="Winkler M.E."/>
        </authorList>
    </citation>
    <scope>NUCLEOTIDE SEQUENCE</scope>
</reference>
<dbReference type="AlphaFoldDB" id="A0A383F6W2"/>
<evidence type="ECO:0000313" key="1">
    <source>
        <dbReference type="EMBL" id="SVE64709.1"/>
    </source>
</evidence>
<accession>A0A383F6W2</accession>
<dbReference type="InterPro" id="IPR020109">
    <property type="entry name" value="Holin_r1t"/>
</dbReference>
<proteinExistence type="predicted"/>
<organism evidence="1">
    <name type="scientific">marine metagenome</name>
    <dbReference type="NCBI Taxonomy" id="408172"/>
    <lineage>
        <taxon>unclassified sequences</taxon>
        <taxon>metagenomes</taxon>
        <taxon>ecological metagenomes</taxon>
    </lineage>
</organism>
<dbReference type="Pfam" id="PF16945">
    <property type="entry name" value="Phage_r1t_holin"/>
    <property type="match status" value="1"/>
</dbReference>
<sequence length="69" mass="6842">MFNANFLKDVLERAIWTAAQAFLAVFTVGDMASAKAAGVAAVGAGISVLKSIVATSVGDSGSAATLPRG</sequence>
<name>A0A383F6W2_9ZZZZ</name>
<protein>
    <submittedName>
        <fullName evidence="1">Uncharacterized protein</fullName>
    </submittedName>
</protein>
<gene>
    <name evidence="1" type="ORF">METZ01_LOCUS517563</name>
</gene>
<dbReference type="EMBL" id="UINC01231950">
    <property type="protein sequence ID" value="SVE64709.1"/>
    <property type="molecule type" value="Genomic_DNA"/>
</dbReference>